<proteinExistence type="predicted"/>
<dbReference type="OrthoDB" id="5562642at2759"/>
<reference evidence="1 2" key="1">
    <citation type="submission" date="2016-07" db="EMBL/GenBank/DDBJ databases">
        <title>Pervasive Adenine N6-methylation of Active Genes in Fungi.</title>
        <authorList>
            <consortium name="DOE Joint Genome Institute"/>
            <person name="Mondo S.J."/>
            <person name="Dannebaum R.O."/>
            <person name="Kuo R.C."/>
            <person name="Labutti K."/>
            <person name="Haridas S."/>
            <person name="Kuo A."/>
            <person name="Salamov A."/>
            <person name="Ahrendt S.R."/>
            <person name="Lipzen A."/>
            <person name="Sullivan W."/>
            <person name="Andreopoulos W.B."/>
            <person name="Clum A."/>
            <person name="Lindquist E."/>
            <person name="Daum C."/>
            <person name="Ramamoorthy G.K."/>
            <person name="Gryganskyi A."/>
            <person name="Culley D."/>
            <person name="Magnuson J.K."/>
            <person name="James T.Y."/>
            <person name="O'Malley M.A."/>
            <person name="Stajich J.E."/>
            <person name="Spatafora J.W."/>
            <person name="Visel A."/>
            <person name="Grigoriev I.V."/>
        </authorList>
    </citation>
    <scope>NUCLEOTIDE SEQUENCE [LARGE SCALE GENOMIC DNA]</scope>
    <source>
        <strain evidence="1 2">PL171</strain>
    </source>
</reference>
<dbReference type="AlphaFoldDB" id="A0A1Y2HZW4"/>
<dbReference type="EMBL" id="MCFL01000003">
    <property type="protein sequence ID" value="ORZ40138.1"/>
    <property type="molecule type" value="Genomic_DNA"/>
</dbReference>
<sequence length="303" mass="32595">MNRICNRYPPRHHSPCLAATQSHLHSDPSGPAPSSAIKLPATSVAKITAFLLKAKPVNVQDANKRSAHVSKRIARAMVDAAKADSESSSSSASTTATSLAAMQVLMDTRFAPVLLYDDDEGKLAARALEASAQSGQAPLELDLDAFSAHAIVRTVSGVFTCYDSEAATATSGKGPTPCDMQTLHRLIQLVDVLTAWLDSVRARAPMAAQLEAASAPTLAHFVAGLKGDRDQVTARAIILDLVTSTARTLLDVYYLPLHYYSARRPGHASEREAREAAWRAMARVQTLGEAVRKTRAEYPFWFG</sequence>
<accession>A0A1Y2HZW4</accession>
<comment type="caution">
    <text evidence="1">The sequence shown here is derived from an EMBL/GenBank/DDBJ whole genome shotgun (WGS) entry which is preliminary data.</text>
</comment>
<dbReference type="Proteomes" id="UP000193411">
    <property type="component" value="Unassembled WGS sequence"/>
</dbReference>
<protein>
    <submittedName>
        <fullName evidence="1">Uncharacterized protein</fullName>
    </submittedName>
</protein>
<name>A0A1Y2HZW4_9FUNG</name>
<evidence type="ECO:0000313" key="1">
    <source>
        <dbReference type="EMBL" id="ORZ40138.1"/>
    </source>
</evidence>
<organism evidence="1 2">
    <name type="scientific">Catenaria anguillulae PL171</name>
    <dbReference type="NCBI Taxonomy" id="765915"/>
    <lineage>
        <taxon>Eukaryota</taxon>
        <taxon>Fungi</taxon>
        <taxon>Fungi incertae sedis</taxon>
        <taxon>Blastocladiomycota</taxon>
        <taxon>Blastocladiomycetes</taxon>
        <taxon>Blastocladiales</taxon>
        <taxon>Catenariaceae</taxon>
        <taxon>Catenaria</taxon>
    </lineage>
</organism>
<gene>
    <name evidence="1" type="ORF">BCR44DRAFT_1424476</name>
</gene>
<keyword evidence="2" id="KW-1185">Reference proteome</keyword>
<evidence type="ECO:0000313" key="2">
    <source>
        <dbReference type="Proteomes" id="UP000193411"/>
    </source>
</evidence>